<protein>
    <submittedName>
        <fullName evidence="1">Type II toxin-antitoxin system Phd/YefM family antitoxin</fullName>
    </submittedName>
</protein>
<proteinExistence type="predicted"/>
<gene>
    <name evidence="1" type="ORF">H6G06_15230</name>
</gene>
<organism evidence="1 2">
    <name type="scientific">Anabaena sphaerica FACHB-251</name>
    <dbReference type="NCBI Taxonomy" id="2692883"/>
    <lineage>
        <taxon>Bacteria</taxon>
        <taxon>Bacillati</taxon>
        <taxon>Cyanobacteriota</taxon>
        <taxon>Cyanophyceae</taxon>
        <taxon>Nostocales</taxon>
        <taxon>Nostocaceae</taxon>
        <taxon>Anabaena</taxon>
    </lineage>
</organism>
<sequence>MLSSKAEGFIRIQTEVVKSKLLLIISDVLLEKQRIVLEKGEQEVAAIIPADEFERLEWLRYDIKYGQFQLDEEYDDENECGIPCINIQELEWNFEQILAQVMCSDEIFGLTFPTASFEDDNENFIPGAILMNINNFWIPDYWLNK</sequence>
<accession>A0A926WHX2</accession>
<keyword evidence="2" id="KW-1185">Reference proteome</keyword>
<dbReference type="Proteomes" id="UP000662185">
    <property type="component" value="Unassembled WGS sequence"/>
</dbReference>
<dbReference type="RefSeq" id="WP_190561558.1">
    <property type="nucleotide sequence ID" value="NZ_JACJQU010000008.1"/>
</dbReference>
<comment type="caution">
    <text evidence="1">The sequence shown here is derived from an EMBL/GenBank/DDBJ whole genome shotgun (WGS) entry which is preliminary data.</text>
</comment>
<name>A0A926WHX2_9NOST</name>
<dbReference type="EMBL" id="JACJQU010000008">
    <property type="protein sequence ID" value="MBD2294798.1"/>
    <property type="molecule type" value="Genomic_DNA"/>
</dbReference>
<evidence type="ECO:0000313" key="1">
    <source>
        <dbReference type="EMBL" id="MBD2294798.1"/>
    </source>
</evidence>
<dbReference type="AlphaFoldDB" id="A0A926WHX2"/>
<evidence type="ECO:0000313" key="2">
    <source>
        <dbReference type="Proteomes" id="UP000662185"/>
    </source>
</evidence>
<reference evidence="2" key="1">
    <citation type="journal article" date="2020" name="ISME J.">
        <title>Comparative genomics reveals insights into cyanobacterial evolution and habitat adaptation.</title>
        <authorList>
            <person name="Chen M.Y."/>
            <person name="Teng W.K."/>
            <person name="Zhao L."/>
            <person name="Hu C.X."/>
            <person name="Zhou Y.K."/>
            <person name="Han B.P."/>
            <person name="Song L.R."/>
            <person name="Shu W.S."/>
        </authorList>
    </citation>
    <scope>NUCLEOTIDE SEQUENCE [LARGE SCALE GENOMIC DNA]</scope>
    <source>
        <strain evidence="2">FACHB-251</strain>
    </source>
</reference>